<protein>
    <submittedName>
        <fullName evidence="1">Uncharacterized protein</fullName>
    </submittedName>
</protein>
<sequence length="83" mass="9141">MSLFSQHSCHIPARAPTTSPAQLCRSTILTALGLDHALKVLFMGTHTRTSQWVTHPGNALAQTRLTSEFRWNPKPVNSQKASC</sequence>
<dbReference type="AlphaFoldDB" id="A0A498K287"/>
<proteinExistence type="predicted"/>
<dbReference type="Proteomes" id="UP000290289">
    <property type="component" value="Chromosome 4"/>
</dbReference>
<organism evidence="1 2">
    <name type="scientific">Malus domestica</name>
    <name type="common">Apple</name>
    <name type="synonym">Pyrus malus</name>
    <dbReference type="NCBI Taxonomy" id="3750"/>
    <lineage>
        <taxon>Eukaryota</taxon>
        <taxon>Viridiplantae</taxon>
        <taxon>Streptophyta</taxon>
        <taxon>Embryophyta</taxon>
        <taxon>Tracheophyta</taxon>
        <taxon>Spermatophyta</taxon>
        <taxon>Magnoliopsida</taxon>
        <taxon>eudicotyledons</taxon>
        <taxon>Gunneridae</taxon>
        <taxon>Pentapetalae</taxon>
        <taxon>rosids</taxon>
        <taxon>fabids</taxon>
        <taxon>Rosales</taxon>
        <taxon>Rosaceae</taxon>
        <taxon>Amygdaloideae</taxon>
        <taxon>Maleae</taxon>
        <taxon>Malus</taxon>
    </lineage>
</organism>
<keyword evidence="2" id="KW-1185">Reference proteome</keyword>
<gene>
    <name evidence="1" type="ORF">DVH24_015050</name>
</gene>
<evidence type="ECO:0000313" key="1">
    <source>
        <dbReference type="EMBL" id="RXI01701.1"/>
    </source>
</evidence>
<reference evidence="1 2" key="1">
    <citation type="submission" date="2018-10" db="EMBL/GenBank/DDBJ databases">
        <title>A high-quality apple genome assembly.</title>
        <authorList>
            <person name="Hu J."/>
        </authorList>
    </citation>
    <scope>NUCLEOTIDE SEQUENCE [LARGE SCALE GENOMIC DNA]</scope>
    <source>
        <strain evidence="2">cv. HFTH1</strain>
        <tissue evidence="1">Young leaf</tissue>
    </source>
</reference>
<evidence type="ECO:0000313" key="2">
    <source>
        <dbReference type="Proteomes" id="UP000290289"/>
    </source>
</evidence>
<name>A0A498K287_MALDO</name>
<comment type="caution">
    <text evidence="1">The sequence shown here is derived from an EMBL/GenBank/DDBJ whole genome shotgun (WGS) entry which is preliminary data.</text>
</comment>
<accession>A0A498K287</accession>
<dbReference type="EMBL" id="RDQH01000330">
    <property type="protein sequence ID" value="RXI01701.1"/>
    <property type="molecule type" value="Genomic_DNA"/>
</dbReference>